<gene>
    <name evidence="1" type="ORF">AXS81_07665</name>
    <name evidence="2" type="ORF">AXT66_11285</name>
</gene>
<reference evidence="2" key="1">
    <citation type="submission" date="2018-07" db="EMBL/GenBank/DDBJ databases">
        <authorList>
            <consortium name="GenomeTrakr network: Whole genome sequencing for foodborne pathogen traceback"/>
        </authorList>
    </citation>
    <scope>NUCLEOTIDE SEQUENCE</scope>
    <source>
        <strain evidence="1">CFSAN032010</strain>
        <strain evidence="2">CFSAN032095</strain>
    </source>
</reference>
<dbReference type="EMBL" id="AALLWY010000011">
    <property type="protein sequence ID" value="EDA9889401.1"/>
    <property type="molecule type" value="Genomic_DNA"/>
</dbReference>
<evidence type="ECO:0000313" key="1">
    <source>
        <dbReference type="EMBL" id="EDA9513571.1"/>
    </source>
</evidence>
<evidence type="ECO:0000313" key="2">
    <source>
        <dbReference type="EMBL" id="EDA9889401.1"/>
    </source>
</evidence>
<protein>
    <submittedName>
        <fullName evidence="2">Eaa protein</fullName>
    </submittedName>
</protein>
<accession>A0A5J1E9U3</accession>
<organism evidence="2">
    <name type="scientific">Salmonella enterica subsp. enterica serovar Heidelberg</name>
    <dbReference type="NCBI Taxonomy" id="611"/>
    <lineage>
        <taxon>Bacteria</taxon>
        <taxon>Pseudomonadati</taxon>
        <taxon>Pseudomonadota</taxon>
        <taxon>Gammaproteobacteria</taxon>
        <taxon>Enterobacterales</taxon>
        <taxon>Enterobacteriaceae</taxon>
        <taxon>Salmonella</taxon>
    </lineage>
</organism>
<proteinExistence type="predicted"/>
<comment type="caution">
    <text evidence="2">The sequence shown here is derived from an EMBL/GenBank/DDBJ whole genome shotgun (WGS) entry which is preliminary data.</text>
</comment>
<name>A0A5J1E9U3_SALET</name>
<sequence>MELIKRVQFTKEQLIEAAQEDIAAISDALQCYMPCAASKSLQKSLVLKEIALASLNAKPIGAFHILDQQVGATTDYIKDGEWPISNCVIEVYAAPPAPVVPPEKWVNPDINYAEENGFAEGWNACRAAMLKGGAK</sequence>
<dbReference type="EMBL" id="AALLTU010000003">
    <property type="protein sequence ID" value="EDA9513571.1"/>
    <property type="molecule type" value="Genomic_DNA"/>
</dbReference>
<dbReference type="AlphaFoldDB" id="A0A5J1E9U3"/>